<dbReference type="Proteomes" id="UP000383932">
    <property type="component" value="Unassembled WGS sequence"/>
</dbReference>
<reference evidence="2 3" key="1">
    <citation type="journal article" date="2019" name="Fungal Biol. Biotechnol.">
        <title>Draft genome sequence of fastidious pathogen Ceratobasidium theobromae, which causes vascular-streak dieback in Theobroma cacao.</title>
        <authorList>
            <person name="Ali S.S."/>
            <person name="Asman A."/>
            <person name="Shao J."/>
            <person name="Firmansyah A.P."/>
            <person name="Susilo A.W."/>
            <person name="Rosmana A."/>
            <person name="McMahon P."/>
            <person name="Junaid M."/>
            <person name="Guest D."/>
            <person name="Kheng T.Y."/>
            <person name="Meinhardt L.W."/>
            <person name="Bailey B.A."/>
        </authorList>
    </citation>
    <scope>NUCLEOTIDE SEQUENCE [LARGE SCALE GENOMIC DNA]</scope>
    <source>
        <strain evidence="2 3">CT2</strain>
    </source>
</reference>
<organism evidence="2 3">
    <name type="scientific">Ceratobasidium theobromae</name>
    <dbReference type="NCBI Taxonomy" id="1582974"/>
    <lineage>
        <taxon>Eukaryota</taxon>
        <taxon>Fungi</taxon>
        <taxon>Dikarya</taxon>
        <taxon>Basidiomycota</taxon>
        <taxon>Agaricomycotina</taxon>
        <taxon>Agaricomycetes</taxon>
        <taxon>Cantharellales</taxon>
        <taxon>Ceratobasidiaceae</taxon>
        <taxon>Ceratobasidium</taxon>
    </lineage>
</organism>
<feature type="compositionally biased region" description="Low complexity" evidence="1">
    <location>
        <begin position="344"/>
        <end position="354"/>
    </location>
</feature>
<comment type="caution">
    <text evidence="2">The sequence shown here is derived from an EMBL/GenBank/DDBJ whole genome shotgun (WGS) entry which is preliminary data.</text>
</comment>
<sequence>MFFSFTFSIPTPFGNPFEGPDPGQQDYGTSPQPKREERRRESHLSRKRGRWSPEAKARASSSVDVTNTASAYIDSPAKYVDFSEERETESELRAPKRRRIVELTDSIISTAFSAAVIGTAVGLTAYRLWRDRGKDDLAPNPEPSLDSLPPPPPYTERAEVQSQSLGGPAYLAIGAGKKPETPIPRRVATGKRQHAQGTRRRRPVSTVFVRNQSPAASLRPSTSTAHNASVHNTACNSARTTPAPESNQSAPGPTSGDELDDADMQISGQMDWMSSQLQALINEGKRALGTEVVVGGEDEVDDGTGGWDDDEPDSTPSRAPSRTTRSAALGRSTSRASRARPTHARTSSASASSSVKKYEDDEHGLEVLYTSPLRPDSVSKPAINDDGTSEELRIAMERVRKAYGLR</sequence>
<protein>
    <submittedName>
        <fullName evidence="2">Uncharacterized protein</fullName>
    </submittedName>
</protein>
<evidence type="ECO:0000313" key="2">
    <source>
        <dbReference type="EMBL" id="KAB5589765.1"/>
    </source>
</evidence>
<name>A0A5N5QDD9_9AGAM</name>
<keyword evidence="3" id="KW-1185">Reference proteome</keyword>
<feature type="compositionally biased region" description="Basic and acidic residues" evidence="1">
    <location>
        <begin position="33"/>
        <end position="44"/>
    </location>
</feature>
<feature type="region of interest" description="Disordered" evidence="1">
    <location>
        <begin position="134"/>
        <end position="262"/>
    </location>
</feature>
<dbReference type="AlphaFoldDB" id="A0A5N5QDD9"/>
<feature type="region of interest" description="Disordered" evidence="1">
    <location>
        <begin position="1"/>
        <end position="65"/>
    </location>
</feature>
<feature type="compositionally biased region" description="Polar residues" evidence="1">
    <location>
        <begin position="208"/>
        <end position="252"/>
    </location>
</feature>
<feature type="compositionally biased region" description="Acidic residues" evidence="1">
    <location>
        <begin position="296"/>
        <end position="313"/>
    </location>
</feature>
<gene>
    <name evidence="2" type="ORF">CTheo_6800</name>
</gene>
<evidence type="ECO:0000313" key="3">
    <source>
        <dbReference type="Proteomes" id="UP000383932"/>
    </source>
</evidence>
<feature type="compositionally biased region" description="Low complexity" evidence="1">
    <location>
        <begin position="1"/>
        <end position="12"/>
    </location>
</feature>
<feature type="compositionally biased region" description="Low complexity" evidence="1">
    <location>
        <begin position="321"/>
        <end position="336"/>
    </location>
</feature>
<dbReference type="EMBL" id="SSOP01000232">
    <property type="protein sequence ID" value="KAB5589765.1"/>
    <property type="molecule type" value="Genomic_DNA"/>
</dbReference>
<evidence type="ECO:0000256" key="1">
    <source>
        <dbReference type="SAM" id="MobiDB-lite"/>
    </source>
</evidence>
<feature type="compositionally biased region" description="Basic residues" evidence="1">
    <location>
        <begin position="188"/>
        <end position="203"/>
    </location>
</feature>
<accession>A0A5N5QDD9</accession>
<proteinExistence type="predicted"/>
<feature type="region of interest" description="Disordered" evidence="1">
    <location>
        <begin position="290"/>
        <end position="363"/>
    </location>
</feature>
<dbReference type="OrthoDB" id="2507743at2759"/>